<sequence>EHGRRALTSGCEQPINCGKQTMSPMAKGRAEIRVLDAQRHVWQSDAEAAAAEVAYRMHVRHNPMKENVKLEARDDVILTSAFCRSLILLLLVLALVPSNTGDDSQESIVDSSVLNDALPCLEKLEGCATSNQTCCPNLQCMYVMPPKKEWMEEDWSMCIPV</sequence>
<dbReference type="AlphaFoldDB" id="A0A1V9XE68"/>
<gene>
    <name evidence="1" type="ORF">BIW11_10740</name>
</gene>
<dbReference type="InParanoid" id="A0A1V9XE68"/>
<protein>
    <submittedName>
        <fullName evidence="1">Uncharacterized protein</fullName>
    </submittedName>
</protein>
<name>A0A1V9XE68_9ACAR</name>
<reference evidence="1 2" key="1">
    <citation type="journal article" date="2017" name="Gigascience">
        <title>Draft genome of the honey bee ectoparasitic mite, Tropilaelaps mercedesae, is shaped by the parasitic life history.</title>
        <authorList>
            <person name="Dong X."/>
            <person name="Armstrong S.D."/>
            <person name="Xia D."/>
            <person name="Makepeace B.L."/>
            <person name="Darby A.C."/>
            <person name="Kadowaki T."/>
        </authorList>
    </citation>
    <scope>NUCLEOTIDE SEQUENCE [LARGE SCALE GENOMIC DNA]</scope>
    <source>
        <strain evidence="1">Wuxi-XJTLU</strain>
    </source>
</reference>
<comment type="caution">
    <text evidence="1">The sequence shown here is derived from an EMBL/GenBank/DDBJ whole genome shotgun (WGS) entry which is preliminary data.</text>
</comment>
<evidence type="ECO:0000313" key="2">
    <source>
        <dbReference type="Proteomes" id="UP000192247"/>
    </source>
</evidence>
<dbReference type="Proteomes" id="UP000192247">
    <property type="component" value="Unassembled WGS sequence"/>
</dbReference>
<keyword evidence="2" id="KW-1185">Reference proteome</keyword>
<dbReference type="EMBL" id="MNPL01013343">
    <property type="protein sequence ID" value="OQR71845.1"/>
    <property type="molecule type" value="Genomic_DNA"/>
</dbReference>
<organism evidence="1 2">
    <name type="scientific">Tropilaelaps mercedesae</name>
    <dbReference type="NCBI Taxonomy" id="418985"/>
    <lineage>
        <taxon>Eukaryota</taxon>
        <taxon>Metazoa</taxon>
        <taxon>Ecdysozoa</taxon>
        <taxon>Arthropoda</taxon>
        <taxon>Chelicerata</taxon>
        <taxon>Arachnida</taxon>
        <taxon>Acari</taxon>
        <taxon>Parasitiformes</taxon>
        <taxon>Mesostigmata</taxon>
        <taxon>Gamasina</taxon>
        <taxon>Dermanyssoidea</taxon>
        <taxon>Laelapidae</taxon>
        <taxon>Tropilaelaps</taxon>
    </lineage>
</organism>
<feature type="non-terminal residue" evidence="1">
    <location>
        <position position="1"/>
    </location>
</feature>
<accession>A0A1V9XE68</accession>
<proteinExistence type="predicted"/>
<evidence type="ECO:0000313" key="1">
    <source>
        <dbReference type="EMBL" id="OQR71845.1"/>
    </source>
</evidence>